<keyword evidence="6" id="KW-1185">Reference proteome</keyword>
<feature type="coiled-coil region" evidence="1">
    <location>
        <begin position="52"/>
        <end position="190"/>
    </location>
</feature>
<keyword evidence="3" id="KW-0472">Membrane</keyword>
<dbReference type="EMBL" id="BTGU01000122">
    <property type="protein sequence ID" value="GMN62047.1"/>
    <property type="molecule type" value="Genomic_DNA"/>
</dbReference>
<gene>
    <name evidence="5" type="ORF">TIFTF001_031130</name>
</gene>
<proteinExistence type="predicted"/>
<evidence type="ECO:0000313" key="6">
    <source>
        <dbReference type="Proteomes" id="UP001187192"/>
    </source>
</evidence>
<accession>A0AA88J526</accession>
<dbReference type="PANTHER" id="PTHR34360">
    <property type="entry name" value="OS08G0519400 PROTEIN"/>
    <property type="match status" value="1"/>
</dbReference>
<dbReference type="AlphaFoldDB" id="A0AA88J526"/>
<organism evidence="5 6">
    <name type="scientific">Ficus carica</name>
    <name type="common">Common fig</name>
    <dbReference type="NCBI Taxonomy" id="3494"/>
    <lineage>
        <taxon>Eukaryota</taxon>
        <taxon>Viridiplantae</taxon>
        <taxon>Streptophyta</taxon>
        <taxon>Embryophyta</taxon>
        <taxon>Tracheophyta</taxon>
        <taxon>Spermatophyta</taxon>
        <taxon>Magnoliopsida</taxon>
        <taxon>eudicotyledons</taxon>
        <taxon>Gunneridae</taxon>
        <taxon>Pentapetalae</taxon>
        <taxon>rosids</taxon>
        <taxon>fabids</taxon>
        <taxon>Rosales</taxon>
        <taxon>Moraceae</taxon>
        <taxon>Ficeae</taxon>
        <taxon>Ficus</taxon>
    </lineage>
</organism>
<dbReference type="Gramene" id="FCD_00027092-RA">
    <property type="protein sequence ID" value="FCD_00027092-RA:cds"/>
    <property type="gene ID" value="FCD_00027092"/>
</dbReference>
<evidence type="ECO:0000256" key="4">
    <source>
        <dbReference type="SAM" id="SignalP"/>
    </source>
</evidence>
<keyword evidence="3" id="KW-1133">Transmembrane helix</keyword>
<name>A0AA88J526_FICCA</name>
<evidence type="ECO:0000256" key="2">
    <source>
        <dbReference type="SAM" id="MobiDB-lite"/>
    </source>
</evidence>
<protein>
    <submittedName>
        <fullName evidence="5">Uncharacterized protein</fullName>
    </submittedName>
</protein>
<feature type="chain" id="PRO_5041731720" evidence="4">
    <location>
        <begin position="23"/>
        <end position="497"/>
    </location>
</feature>
<sequence>MASSEFFLFSLLLALTFTASRGDPPLRNGGDSSDSYAAVADGVEFELLESKIASLDSSIDERNRELREKEESFAVMQKMIQDKLEVISSLRSEIELLQESLDGKEDTGESDRQTGELEKQVERLRKDIEIQNNKKEGLGARASVAQKKMKKLNSKLVKLHTVNEEQENRIRKTEHLLQVAEEELMKAEVETASISIGLNKAYGEWLPDWLSIHLDHIQFYMMSSWNESWGPAVNLSLQKALEKKAQVVDWIKLQIEMIIVDWVPIMKEQWSAFLTLVKPHVQSLRPKIADLYHSLKSYIGPHAVKVLKDLLSYPQASASENHIPILKEQWSEFISSSQPRLQLLIERIVDEYHASKSFIEPHAVRALKVLNWSTQVAKKFTGTFMYQIVILTRSCLYNVYFAWKWYAINVFRACWKLITFLTSFHHQVQEMLKNTAFLRPVTRMEVAWFVATAFLALPALFLFILYSTVFRRKAKKQIQNSNTNHTRRRSKQAHLGN</sequence>
<evidence type="ECO:0000256" key="1">
    <source>
        <dbReference type="SAM" id="Coils"/>
    </source>
</evidence>
<feature type="signal peptide" evidence="4">
    <location>
        <begin position="1"/>
        <end position="22"/>
    </location>
</feature>
<dbReference type="PANTHER" id="PTHR34360:SF1">
    <property type="entry name" value="OS08G0519400 PROTEIN"/>
    <property type="match status" value="1"/>
</dbReference>
<comment type="caution">
    <text evidence="5">The sequence shown here is derived from an EMBL/GenBank/DDBJ whole genome shotgun (WGS) entry which is preliminary data.</text>
</comment>
<feature type="region of interest" description="Disordered" evidence="2">
    <location>
        <begin position="478"/>
        <end position="497"/>
    </location>
</feature>
<keyword evidence="3" id="KW-0812">Transmembrane</keyword>
<feature type="compositionally biased region" description="Basic residues" evidence="2">
    <location>
        <begin position="485"/>
        <end position="497"/>
    </location>
</feature>
<evidence type="ECO:0000256" key="3">
    <source>
        <dbReference type="SAM" id="Phobius"/>
    </source>
</evidence>
<reference evidence="5" key="1">
    <citation type="submission" date="2023-07" db="EMBL/GenBank/DDBJ databases">
        <title>draft genome sequence of fig (Ficus carica).</title>
        <authorList>
            <person name="Takahashi T."/>
            <person name="Nishimura K."/>
        </authorList>
    </citation>
    <scope>NUCLEOTIDE SEQUENCE</scope>
</reference>
<evidence type="ECO:0000313" key="5">
    <source>
        <dbReference type="EMBL" id="GMN62047.1"/>
    </source>
</evidence>
<dbReference type="Proteomes" id="UP001187192">
    <property type="component" value="Unassembled WGS sequence"/>
</dbReference>
<keyword evidence="4" id="KW-0732">Signal</keyword>
<feature type="transmembrane region" description="Helical" evidence="3">
    <location>
        <begin position="446"/>
        <end position="466"/>
    </location>
</feature>
<keyword evidence="1" id="KW-0175">Coiled coil</keyword>